<reference evidence="2" key="1">
    <citation type="journal article" date="2021" name="Curr. Microbiol.">
        <title>Complete genome of nocamycin-producing strain Saccharothrix syringae NRRL B-16468 reveals the biosynthetic potential for secondary metabolites.</title>
        <authorList>
            <person name="Mo X."/>
            <person name="Yang S."/>
        </authorList>
    </citation>
    <scope>NUCLEOTIDE SEQUENCE [LARGE SCALE GENOMIC DNA]</scope>
    <source>
        <strain evidence="2">ATCC 51364 / DSM 43886 / JCM 6844 / KCTC 9398 / NBRC 14523 / NRRL B-16468 / INA 2240</strain>
    </source>
</reference>
<organism evidence="1 2">
    <name type="scientific">Saccharothrix syringae</name>
    <name type="common">Nocardiopsis syringae</name>
    <dbReference type="NCBI Taxonomy" id="103733"/>
    <lineage>
        <taxon>Bacteria</taxon>
        <taxon>Bacillati</taxon>
        <taxon>Actinomycetota</taxon>
        <taxon>Actinomycetes</taxon>
        <taxon>Pseudonocardiales</taxon>
        <taxon>Pseudonocardiaceae</taxon>
        <taxon>Saccharothrix</taxon>
    </lineage>
</organism>
<evidence type="ECO:0000313" key="2">
    <source>
        <dbReference type="Proteomes" id="UP000325787"/>
    </source>
</evidence>
<proteinExistence type="predicted"/>
<dbReference type="AlphaFoldDB" id="A0A5Q0H206"/>
<sequence>MSTTGFCGTAVGSTDQNSSVCTPGEVTVNVVGVRLTATRPLFVVVWSARACPVTVPAAPVAISRGTDGVTR</sequence>
<name>A0A5Q0H206_SACSY</name>
<gene>
    <name evidence="1" type="ORF">EKG83_21730</name>
</gene>
<accession>A0A5Q0H206</accession>
<dbReference type="KEGG" id="ssyi:EKG83_21730"/>
<keyword evidence="2" id="KW-1185">Reference proteome</keyword>
<protein>
    <submittedName>
        <fullName evidence="1">Uncharacterized protein</fullName>
    </submittedName>
</protein>
<dbReference type="EMBL" id="CP034550">
    <property type="protein sequence ID" value="QFZ19702.1"/>
    <property type="molecule type" value="Genomic_DNA"/>
</dbReference>
<dbReference type="Proteomes" id="UP000325787">
    <property type="component" value="Chromosome"/>
</dbReference>
<evidence type="ECO:0000313" key="1">
    <source>
        <dbReference type="EMBL" id="QFZ19702.1"/>
    </source>
</evidence>